<organism evidence="2 3">
    <name type="scientific">Candidatus Campylobacter infans</name>
    <dbReference type="NCBI Taxonomy" id="2561898"/>
    <lineage>
        <taxon>Bacteria</taxon>
        <taxon>Pseudomonadati</taxon>
        <taxon>Campylobacterota</taxon>
        <taxon>Epsilonproteobacteria</taxon>
        <taxon>Campylobacterales</taxon>
        <taxon>Campylobacteraceae</taxon>
        <taxon>Campylobacter</taxon>
    </lineage>
</organism>
<evidence type="ECO:0000313" key="3">
    <source>
        <dbReference type="Proteomes" id="UP000509414"/>
    </source>
</evidence>
<name>A0A7H9CG29_9BACT</name>
<dbReference type="Proteomes" id="UP000509414">
    <property type="component" value="Chromosome"/>
</dbReference>
<protein>
    <submittedName>
        <fullName evidence="2">DUF1738 domain-containing protein</fullName>
    </submittedName>
</protein>
<dbReference type="AlphaFoldDB" id="A0A7H9CG29"/>
<keyword evidence="3" id="KW-1185">Reference proteome</keyword>
<accession>A0A7H9CG29</accession>
<evidence type="ECO:0000259" key="1">
    <source>
        <dbReference type="Pfam" id="PF08401"/>
    </source>
</evidence>
<sequence>MATKKSNTQTEQQVEVANVANTKENATKFKSWENKNNFERLESINSYNRMIVATNIKQARQNGNEPFYRKSMEIKDIDATMPFNPSNGKPFGGELSMVMRADAQTRGYESAEYITMKQANFLGGKLRQEQDEKGKLLFNENGTKKYPNGVKSAYMAEFEYKPKTNENGEIIQAKDKDGKPKFDNKGNIVPVMEKIALKEPKLETVTYYHISAFDGIDNAKLQKRNMNVVNEYRKELQGQQNDYRSNLSHLGLAPKTQKDLENFLDSQTKGKDYQAIQHTNIREVQNELSQSQGRSF</sequence>
<dbReference type="InterPro" id="IPR013610">
    <property type="entry name" value="ArdC_N"/>
</dbReference>
<reference evidence="2 3" key="1">
    <citation type="submission" date="2020-02" db="EMBL/GenBank/DDBJ databases">
        <title>Complete genome sequence of the novel Campylobacter species Candidatus Campylobacter infans.</title>
        <authorList>
            <person name="Duim B."/>
            <person name="Zomer A."/>
            <person name="van der Graaf L."/>
            <person name="Wagenaar J."/>
        </authorList>
    </citation>
    <scope>NUCLEOTIDE SEQUENCE [LARGE SCALE GENOMIC DNA]</scope>
    <source>
        <strain evidence="2 3">19S00001</strain>
    </source>
</reference>
<proteinExistence type="predicted"/>
<dbReference type="EMBL" id="CP049075">
    <property type="protein sequence ID" value="QLI05127.1"/>
    <property type="molecule type" value="Genomic_DNA"/>
</dbReference>
<feature type="domain" description="N-terminal" evidence="1">
    <location>
        <begin position="55"/>
        <end position="165"/>
    </location>
</feature>
<evidence type="ECO:0000313" key="2">
    <source>
        <dbReference type="EMBL" id="QLI05127.1"/>
    </source>
</evidence>
<gene>
    <name evidence="2" type="ORF">CINF_0605</name>
</gene>
<dbReference type="RefSeq" id="WP_179975702.1">
    <property type="nucleotide sequence ID" value="NZ_CP049075.1"/>
</dbReference>
<dbReference type="Pfam" id="PF08401">
    <property type="entry name" value="ArdcN"/>
    <property type="match status" value="1"/>
</dbReference>
<dbReference type="KEGG" id="cinf:CINF_0605"/>
<dbReference type="GO" id="GO:0003697">
    <property type="term" value="F:single-stranded DNA binding"/>
    <property type="evidence" value="ECO:0007669"/>
    <property type="project" value="InterPro"/>
</dbReference>